<comment type="caution">
    <text evidence="1">The sequence shown here is derived from an EMBL/GenBank/DDBJ whole genome shotgun (WGS) entry which is preliminary data.</text>
</comment>
<protein>
    <submittedName>
        <fullName evidence="1">Uncharacterized protein</fullName>
    </submittedName>
</protein>
<reference evidence="1 2" key="1">
    <citation type="submission" date="2021-01" db="EMBL/GenBank/DDBJ databases">
        <title>Chryseolinea sp. Jin1 Genome sequencing and assembly.</title>
        <authorList>
            <person name="Kim I."/>
        </authorList>
    </citation>
    <scope>NUCLEOTIDE SEQUENCE [LARGE SCALE GENOMIC DNA]</scope>
    <source>
        <strain evidence="1 2">Jin1</strain>
    </source>
</reference>
<evidence type="ECO:0000313" key="2">
    <source>
        <dbReference type="Proteomes" id="UP000613030"/>
    </source>
</evidence>
<sequence length="207" mass="24158">MDRCVLNRSVAKAQTNTTTHTVRIYILPDGNRYEFIENDDDVAFMKGVRKNSWFHRYLRILTPDNEPLATIKLSQKSFYYFFSRPAYSVIFHSEDENIMLTPGGLYAGHWHFEWNKDQYDLYFQNYNGPKRSLYKNGIQVAKLVQGKTRFGDFNSRAIVANNNENKVMLVSLCVAFDLPDGHSPNTLEKQVKDYDDRWAPNMPNPNL</sequence>
<proteinExistence type="predicted"/>
<accession>A0ABS1KVM1</accession>
<dbReference type="RefSeq" id="WP_202011285.1">
    <property type="nucleotide sequence ID" value="NZ_JAERRB010000005.1"/>
</dbReference>
<gene>
    <name evidence="1" type="ORF">JI741_16015</name>
</gene>
<organism evidence="1 2">
    <name type="scientific">Chryseolinea lacunae</name>
    <dbReference type="NCBI Taxonomy" id="2801331"/>
    <lineage>
        <taxon>Bacteria</taxon>
        <taxon>Pseudomonadati</taxon>
        <taxon>Bacteroidota</taxon>
        <taxon>Cytophagia</taxon>
        <taxon>Cytophagales</taxon>
        <taxon>Fulvivirgaceae</taxon>
        <taxon>Chryseolinea</taxon>
    </lineage>
</organism>
<name>A0ABS1KVM1_9BACT</name>
<keyword evidence="2" id="KW-1185">Reference proteome</keyword>
<dbReference type="EMBL" id="JAERRB010000005">
    <property type="protein sequence ID" value="MBL0742732.1"/>
    <property type="molecule type" value="Genomic_DNA"/>
</dbReference>
<dbReference type="Proteomes" id="UP000613030">
    <property type="component" value="Unassembled WGS sequence"/>
</dbReference>
<evidence type="ECO:0000313" key="1">
    <source>
        <dbReference type="EMBL" id="MBL0742732.1"/>
    </source>
</evidence>